<gene>
    <name evidence="1" type="ORF">JVT61DRAFT_622</name>
</gene>
<dbReference type="OrthoDB" id="2322499at2759"/>
<organism evidence="1 2">
    <name type="scientific">Boletus reticuloceps</name>
    <dbReference type="NCBI Taxonomy" id="495285"/>
    <lineage>
        <taxon>Eukaryota</taxon>
        <taxon>Fungi</taxon>
        <taxon>Dikarya</taxon>
        <taxon>Basidiomycota</taxon>
        <taxon>Agaricomycotina</taxon>
        <taxon>Agaricomycetes</taxon>
        <taxon>Agaricomycetidae</taxon>
        <taxon>Boletales</taxon>
        <taxon>Boletineae</taxon>
        <taxon>Boletaceae</taxon>
        <taxon>Boletoideae</taxon>
        <taxon>Boletus</taxon>
    </lineage>
</organism>
<protein>
    <submittedName>
        <fullName evidence="1">Uncharacterized protein</fullName>
    </submittedName>
</protein>
<evidence type="ECO:0000313" key="2">
    <source>
        <dbReference type="Proteomes" id="UP000683000"/>
    </source>
</evidence>
<reference evidence="1" key="1">
    <citation type="submission" date="2021-03" db="EMBL/GenBank/DDBJ databases">
        <title>Evolutionary innovations through gain and loss of genes in the ectomycorrhizal Boletales.</title>
        <authorList>
            <person name="Wu G."/>
            <person name="Miyauchi S."/>
            <person name="Morin E."/>
            <person name="Yang Z.-L."/>
            <person name="Xu J."/>
            <person name="Martin F.M."/>
        </authorList>
    </citation>
    <scope>NUCLEOTIDE SEQUENCE</scope>
    <source>
        <strain evidence="1">BR01</strain>
    </source>
</reference>
<name>A0A8I3ADX3_9AGAM</name>
<proteinExistence type="predicted"/>
<sequence>MLEHAKKCEEWQRQKTSKRKKEVNTCMQERHECILERLRQLGYESEIVYFRPEFFRESRKKTKPLTDEGQLSPHEIALDLSLIADAIEWARMLHKWLKTMNYHRELRLNQVVYSPRRRLLAAQYDDYVKLRDTPIFDILPHVIDLARFPPFRDIINAPEGTQMGENPFASAFAQLPTLVGDWKKQLDAQLAELVTIPPHLYSQDALARRVVASSSVTSADKLRLACALFEVNCPHLFTHPEVFLIPQPRHSLWPNRDVSTPTESILDRFGMNSWKRRRILSTHVDWIQAWPCQTTWTVRMLD</sequence>
<comment type="caution">
    <text evidence="1">The sequence shown here is derived from an EMBL/GenBank/DDBJ whole genome shotgun (WGS) entry which is preliminary data.</text>
</comment>
<dbReference type="EMBL" id="JAGFBS010000001">
    <property type="protein sequence ID" value="KAG6381991.1"/>
    <property type="molecule type" value="Genomic_DNA"/>
</dbReference>
<dbReference type="AlphaFoldDB" id="A0A8I3ADX3"/>
<keyword evidence="2" id="KW-1185">Reference proteome</keyword>
<evidence type="ECO:0000313" key="1">
    <source>
        <dbReference type="EMBL" id="KAG6381991.1"/>
    </source>
</evidence>
<dbReference type="Proteomes" id="UP000683000">
    <property type="component" value="Unassembled WGS sequence"/>
</dbReference>
<accession>A0A8I3ADX3</accession>